<evidence type="ECO:0000313" key="2">
    <source>
        <dbReference type="Proteomes" id="UP001162992"/>
    </source>
</evidence>
<organism evidence="1 2">
    <name type="scientific">Diphasiastrum complanatum</name>
    <name type="common">Issler's clubmoss</name>
    <name type="synonym">Lycopodium complanatum</name>
    <dbReference type="NCBI Taxonomy" id="34168"/>
    <lineage>
        <taxon>Eukaryota</taxon>
        <taxon>Viridiplantae</taxon>
        <taxon>Streptophyta</taxon>
        <taxon>Embryophyta</taxon>
        <taxon>Tracheophyta</taxon>
        <taxon>Lycopodiopsida</taxon>
        <taxon>Lycopodiales</taxon>
        <taxon>Lycopodiaceae</taxon>
        <taxon>Lycopodioideae</taxon>
        <taxon>Diphasiastrum</taxon>
    </lineage>
</organism>
<proteinExistence type="predicted"/>
<name>A0ACC2A7L6_DIPCM</name>
<keyword evidence="2" id="KW-1185">Reference proteome</keyword>
<protein>
    <submittedName>
        <fullName evidence="1">Uncharacterized protein</fullName>
    </submittedName>
</protein>
<evidence type="ECO:0000313" key="1">
    <source>
        <dbReference type="EMBL" id="KAJ7513436.1"/>
    </source>
</evidence>
<dbReference type="Proteomes" id="UP001162992">
    <property type="component" value="Chromosome 24"/>
</dbReference>
<gene>
    <name evidence="1" type="ORF">O6H91_24G007300</name>
</gene>
<accession>A0ACC2A7L6</accession>
<dbReference type="EMBL" id="CM055115">
    <property type="protein sequence ID" value="KAJ7513436.1"/>
    <property type="molecule type" value="Genomic_DNA"/>
</dbReference>
<reference evidence="2" key="1">
    <citation type="journal article" date="2024" name="Proc. Natl. Acad. Sci. U.S.A.">
        <title>Extraordinary preservation of gene collinearity over three hundred million years revealed in homosporous lycophytes.</title>
        <authorList>
            <person name="Li C."/>
            <person name="Wickell D."/>
            <person name="Kuo L.Y."/>
            <person name="Chen X."/>
            <person name="Nie B."/>
            <person name="Liao X."/>
            <person name="Peng D."/>
            <person name="Ji J."/>
            <person name="Jenkins J."/>
            <person name="Williams M."/>
            <person name="Shu S."/>
            <person name="Plott C."/>
            <person name="Barry K."/>
            <person name="Rajasekar S."/>
            <person name="Grimwood J."/>
            <person name="Han X."/>
            <person name="Sun S."/>
            <person name="Hou Z."/>
            <person name="He W."/>
            <person name="Dai G."/>
            <person name="Sun C."/>
            <person name="Schmutz J."/>
            <person name="Leebens-Mack J.H."/>
            <person name="Li F.W."/>
            <person name="Wang L."/>
        </authorList>
    </citation>
    <scope>NUCLEOTIDE SEQUENCE [LARGE SCALE GENOMIC DNA]</scope>
    <source>
        <strain evidence="2">cv. PW_Plant_1</strain>
    </source>
</reference>
<comment type="caution">
    <text evidence="1">The sequence shown here is derived from an EMBL/GenBank/DDBJ whole genome shotgun (WGS) entry which is preliminary data.</text>
</comment>
<sequence length="457" mass="51276">MTRRFKIKLLLPNIHTTNRHRLMSNVSPGSAAKNGSSQKSGSDYKGNKFFLPGASIATLMMLGALHARRLYYEKQTTDLIRQGKEPEFATDVKATFLQILPLRLISRTWGSLTSVEIPTWARSYVYKGWARAFKADLTNIERSLEDYPSLRDFFARGLKKGSRPLDPNPTCLLSPVDGIVMRCGEVREPGTKVDQIKGFSYSLPALLGAEPPPPRSPDVKLTASMQHTNRSGAHKTQWMPWLKFWSRADTTPDSSLNHLDTQLFYCVLYLGPGDYHRVHSPANWCIDVRRHFPGHLYPVNTRAVRTIKNLYVLNERVVLEGKWSQGFMSMALVGATNVGSIEVKFEPELKTNVPKYSFSSGSSLNIRVYGDKKSDICVNRGDEIIAYKGRLYCCFSFKQVAVFNMGSTVVLVFQAPGSTLKESEHVANGSVASLSRGFHFFVNNGQRVRVGQAIGRW</sequence>